<proteinExistence type="predicted"/>
<reference evidence="1 2" key="1">
    <citation type="submission" date="2021-06" db="EMBL/GenBank/DDBJ databases">
        <authorList>
            <person name="Palmer J.M."/>
        </authorList>
    </citation>
    <scope>NUCLEOTIDE SEQUENCE [LARGE SCALE GENOMIC DNA]</scope>
    <source>
        <strain evidence="2">if_2019</strain>
        <tissue evidence="1">Muscle</tissue>
    </source>
</reference>
<evidence type="ECO:0000313" key="2">
    <source>
        <dbReference type="Proteomes" id="UP001482620"/>
    </source>
</evidence>
<dbReference type="Proteomes" id="UP001482620">
    <property type="component" value="Unassembled WGS sequence"/>
</dbReference>
<keyword evidence="2" id="KW-1185">Reference proteome</keyword>
<organism evidence="1 2">
    <name type="scientific">Ilyodon furcidens</name>
    <name type="common">goldbreast splitfin</name>
    <dbReference type="NCBI Taxonomy" id="33524"/>
    <lineage>
        <taxon>Eukaryota</taxon>
        <taxon>Metazoa</taxon>
        <taxon>Chordata</taxon>
        <taxon>Craniata</taxon>
        <taxon>Vertebrata</taxon>
        <taxon>Euteleostomi</taxon>
        <taxon>Actinopterygii</taxon>
        <taxon>Neopterygii</taxon>
        <taxon>Teleostei</taxon>
        <taxon>Neoteleostei</taxon>
        <taxon>Acanthomorphata</taxon>
        <taxon>Ovalentaria</taxon>
        <taxon>Atherinomorphae</taxon>
        <taxon>Cyprinodontiformes</taxon>
        <taxon>Goodeidae</taxon>
        <taxon>Ilyodon</taxon>
    </lineage>
</organism>
<dbReference type="EMBL" id="JAHRIQ010005651">
    <property type="protein sequence ID" value="MEQ2223104.1"/>
    <property type="molecule type" value="Genomic_DNA"/>
</dbReference>
<gene>
    <name evidence="1" type="ORF">ILYODFUR_033351</name>
</gene>
<comment type="caution">
    <text evidence="1">The sequence shown here is derived from an EMBL/GenBank/DDBJ whole genome shotgun (WGS) entry which is preliminary data.</text>
</comment>
<evidence type="ECO:0000313" key="1">
    <source>
        <dbReference type="EMBL" id="MEQ2223104.1"/>
    </source>
</evidence>
<protein>
    <submittedName>
        <fullName evidence="1">Uncharacterized protein</fullName>
    </submittedName>
</protein>
<accession>A0ABV0SR88</accession>
<sequence>MDFHHRYVQMKLGRIMIFMIRSRGTDRNSHITGTSVHNQRYREASTPSGTPGTFMVSGLKTINHRCNSGQDTESKAPWRILQRFLKTTGWTGMDHATIR</sequence>
<name>A0ABV0SR88_9TELE</name>